<keyword evidence="1" id="KW-0812">Transmembrane</keyword>
<dbReference type="AlphaFoldDB" id="A0A9P6B624"/>
<dbReference type="EMBL" id="MU128925">
    <property type="protein sequence ID" value="KAF9518404.1"/>
    <property type="molecule type" value="Genomic_DNA"/>
</dbReference>
<keyword evidence="1" id="KW-0472">Membrane</keyword>
<evidence type="ECO:0008006" key="4">
    <source>
        <dbReference type="Google" id="ProtNLM"/>
    </source>
</evidence>
<accession>A0A9P6B624</accession>
<dbReference type="Proteomes" id="UP000886523">
    <property type="component" value="Unassembled WGS sequence"/>
</dbReference>
<comment type="caution">
    <text evidence="2">The sequence shown here is derived from an EMBL/GenBank/DDBJ whole genome shotgun (WGS) entry which is preliminary data.</text>
</comment>
<proteinExistence type="predicted"/>
<gene>
    <name evidence="2" type="ORF">BS47DRAFT_1289706</name>
</gene>
<dbReference type="InterPro" id="IPR014807">
    <property type="entry name" value="Coa1"/>
</dbReference>
<evidence type="ECO:0000313" key="3">
    <source>
        <dbReference type="Proteomes" id="UP000886523"/>
    </source>
</evidence>
<dbReference type="PANTHER" id="PTHR28523">
    <property type="entry name" value="CYTOCHROME C OXIDASE ASSEMBLY FACTOR 1"/>
    <property type="match status" value="1"/>
</dbReference>
<keyword evidence="1" id="KW-1133">Transmembrane helix</keyword>
<organism evidence="2 3">
    <name type="scientific">Hydnum rufescens UP504</name>
    <dbReference type="NCBI Taxonomy" id="1448309"/>
    <lineage>
        <taxon>Eukaryota</taxon>
        <taxon>Fungi</taxon>
        <taxon>Dikarya</taxon>
        <taxon>Basidiomycota</taxon>
        <taxon>Agaricomycotina</taxon>
        <taxon>Agaricomycetes</taxon>
        <taxon>Cantharellales</taxon>
        <taxon>Hydnaceae</taxon>
        <taxon>Hydnum</taxon>
    </lineage>
</organism>
<dbReference type="GO" id="GO:0033617">
    <property type="term" value="P:mitochondrial respiratory chain complex IV assembly"/>
    <property type="evidence" value="ECO:0007669"/>
    <property type="project" value="InterPro"/>
</dbReference>
<evidence type="ECO:0000313" key="2">
    <source>
        <dbReference type="EMBL" id="KAF9518404.1"/>
    </source>
</evidence>
<dbReference type="OrthoDB" id="2100652at2759"/>
<dbReference type="PANTHER" id="PTHR28523:SF1">
    <property type="entry name" value="CYTOCHROME C OXIDASE ASSEMBLY FACTOR 1"/>
    <property type="match status" value="1"/>
</dbReference>
<keyword evidence="3" id="KW-1185">Reference proteome</keyword>
<feature type="transmembrane region" description="Helical" evidence="1">
    <location>
        <begin position="65"/>
        <end position="84"/>
    </location>
</feature>
<sequence length="197" mass="21781">MFKPSTSKALRRILPLAARRTLTTHPRLLRPRDPEILTFDAPSRPQTVHSRPVPKRELPEAKSSVAFYGAVGVLVVSIWGAFILHATNQERLSSSVVQRILVALQSPNNAKVVDALGEGVVPEPAWYMLGEPWIAGAINLLQGKVDVSFRVRGNKGRGTVYFSSIRKTKGSAFTVLRFKLIRDDGAVVWLDDTTIQD</sequence>
<dbReference type="GO" id="GO:0005743">
    <property type="term" value="C:mitochondrial inner membrane"/>
    <property type="evidence" value="ECO:0007669"/>
    <property type="project" value="TreeGrafter"/>
</dbReference>
<dbReference type="InterPro" id="IPR042432">
    <property type="entry name" value="Coa1_fungi"/>
</dbReference>
<protein>
    <recommendedName>
        <fullName evidence="4">DUF1783-domain-containing protein</fullName>
    </recommendedName>
</protein>
<evidence type="ECO:0000256" key="1">
    <source>
        <dbReference type="SAM" id="Phobius"/>
    </source>
</evidence>
<name>A0A9P6B624_9AGAM</name>
<reference evidence="2" key="1">
    <citation type="journal article" date="2020" name="Nat. Commun.">
        <title>Large-scale genome sequencing of mycorrhizal fungi provides insights into the early evolution of symbiotic traits.</title>
        <authorList>
            <person name="Miyauchi S."/>
            <person name="Kiss E."/>
            <person name="Kuo A."/>
            <person name="Drula E."/>
            <person name="Kohler A."/>
            <person name="Sanchez-Garcia M."/>
            <person name="Morin E."/>
            <person name="Andreopoulos B."/>
            <person name="Barry K.W."/>
            <person name="Bonito G."/>
            <person name="Buee M."/>
            <person name="Carver A."/>
            <person name="Chen C."/>
            <person name="Cichocki N."/>
            <person name="Clum A."/>
            <person name="Culley D."/>
            <person name="Crous P.W."/>
            <person name="Fauchery L."/>
            <person name="Girlanda M."/>
            <person name="Hayes R.D."/>
            <person name="Keri Z."/>
            <person name="LaButti K."/>
            <person name="Lipzen A."/>
            <person name="Lombard V."/>
            <person name="Magnuson J."/>
            <person name="Maillard F."/>
            <person name="Murat C."/>
            <person name="Nolan M."/>
            <person name="Ohm R.A."/>
            <person name="Pangilinan J."/>
            <person name="Pereira M.F."/>
            <person name="Perotto S."/>
            <person name="Peter M."/>
            <person name="Pfister S."/>
            <person name="Riley R."/>
            <person name="Sitrit Y."/>
            <person name="Stielow J.B."/>
            <person name="Szollosi G."/>
            <person name="Zifcakova L."/>
            <person name="Stursova M."/>
            <person name="Spatafora J.W."/>
            <person name="Tedersoo L."/>
            <person name="Vaario L.M."/>
            <person name="Yamada A."/>
            <person name="Yan M."/>
            <person name="Wang P."/>
            <person name="Xu J."/>
            <person name="Bruns T."/>
            <person name="Baldrian P."/>
            <person name="Vilgalys R."/>
            <person name="Dunand C."/>
            <person name="Henrissat B."/>
            <person name="Grigoriev I.V."/>
            <person name="Hibbett D."/>
            <person name="Nagy L.G."/>
            <person name="Martin F.M."/>
        </authorList>
    </citation>
    <scope>NUCLEOTIDE SEQUENCE</scope>
    <source>
        <strain evidence="2">UP504</strain>
    </source>
</reference>
<dbReference type="Pfam" id="PF08695">
    <property type="entry name" value="Coa1"/>
    <property type="match status" value="1"/>
</dbReference>